<name>A0A4R7P4U3_9GAMM</name>
<dbReference type="Proteomes" id="UP000295341">
    <property type="component" value="Unassembled WGS sequence"/>
</dbReference>
<accession>A0A4R7P4U3</accession>
<reference evidence="2 3" key="1">
    <citation type="submission" date="2019-03" db="EMBL/GenBank/DDBJ databases">
        <title>Genomic Encyclopedia of Type Strains, Phase IV (KMG-IV): sequencing the most valuable type-strain genomes for metagenomic binning, comparative biology and taxonomic classification.</title>
        <authorList>
            <person name="Goeker M."/>
        </authorList>
    </citation>
    <scope>NUCLEOTIDE SEQUENCE [LARGE SCALE GENOMIC DNA]</scope>
    <source>
        <strain evidence="2 3">DSM 26377</strain>
    </source>
</reference>
<feature type="region of interest" description="Disordered" evidence="1">
    <location>
        <begin position="1"/>
        <end position="134"/>
    </location>
</feature>
<dbReference type="RefSeq" id="WP_133881827.1">
    <property type="nucleotide sequence ID" value="NZ_MWIN01000005.1"/>
</dbReference>
<comment type="caution">
    <text evidence="2">The sequence shown here is derived from an EMBL/GenBank/DDBJ whole genome shotgun (WGS) entry which is preliminary data.</text>
</comment>
<dbReference type="OrthoDB" id="6027656at2"/>
<evidence type="ECO:0000313" key="2">
    <source>
        <dbReference type="EMBL" id="TDU28261.1"/>
    </source>
</evidence>
<evidence type="ECO:0000256" key="1">
    <source>
        <dbReference type="SAM" id="MobiDB-lite"/>
    </source>
</evidence>
<keyword evidence="3" id="KW-1185">Reference proteome</keyword>
<protein>
    <submittedName>
        <fullName evidence="2">Uncharacterized protein</fullName>
    </submittedName>
</protein>
<feature type="compositionally biased region" description="Basic and acidic residues" evidence="1">
    <location>
        <begin position="81"/>
        <end position="103"/>
    </location>
</feature>
<dbReference type="AlphaFoldDB" id="A0A4R7P4U3"/>
<proteinExistence type="predicted"/>
<sequence length="134" mass="14428">MATAKKKTANAATPDAKKNVIDDRGPGARKPELEKRLDSNAQAERKTADAPHGDDHGRRDGSDHPDAKNDERFQPQAAAEDETRKPEPPGDKPDEGRSVKTDLDDALDDSFPASDPPARSSPTSAGGHRDQRGR</sequence>
<organism evidence="2 3">
    <name type="scientific">Panacagrimonas perspica</name>
    <dbReference type="NCBI Taxonomy" id="381431"/>
    <lineage>
        <taxon>Bacteria</taxon>
        <taxon>Pseudomonadati</taxon>
        <taxon>Pseudomonadota</taxon>
        <taxon>Gammaproteobacteria</taxon>
        <taxon>Nevskiales</taxon>
        <taxon>Nevskiaceae</taxon>
        <taxon>Panacagrimonas</taxon>
    </lineage>
</organism>
<dbReference type="EMBL" id="SOBT01000009">
    <property type="protein sequence ID" value="TDU28261.1"/>
    <property type="molecule type" value="Genomic_DNA"/>
</dbReference>
<feature type="compositionally biased region" description="Basic and acidic residues" evidence="1">
    <location>
        <begin position="15"/>
        <end position="73"/>
    </location>
</feature>
<gene>
    <name evidence="2" type="ORF">DFR24_2628</name>
</gene>
<evidence type="ECO:0000313" key="3">
    <source>
        <dbReference type="Proteomes" id="UP000295341"/>
    </source>
</evidence>